<dbReference type="RefSeq" id="WP_132703623.1">
    <property type="nucleotide sequence ID" value="NZ_SLZR01000022.1"/>
</dbReference>
<organism evidence="20 21">
    <name type="scientific">Reinekea marinisedimentorum</name>
    <dbReference type="NCBI Taxonomy" id="230495"/>
    <lineage>
        <taxon>Bacteria</taxon>
        <taxon>Pseudomonadati</taxon>
        <taxon>Pseudomonadota</taxon>
        <taxon>Gammaproteobacteria</taxon>
        <taxon>Oceanospirillales</taxon>
        <taxon>Saccharospirillaceae</taxon>
        <taxon>Reinekea</taxon>
    </lineage>
</organism>
<keyword evidence="21" id="KW-1185">Reference proteome</keyword>
<dbReference type="NCBIfam" id="TIGR01783">
    <property type="entry name" value="TonB-siderophor"/>
    <property type="match status" value="1"/>
</dbReference>
<comment type="similarity">
    <text evidence="2 14 16">Belongs to the TonB-dependent receptor family.</text>
</comment>
<evidence type="ECO:0000256" key="7">
    <source>
        <dbReference type="ARBA" id="ARBA00022729"/>
    </source>
</evidence>
<proteinExistence type="inferred from homology"/>
<evidence type="ECO:0000256" key="10">
    <source>
        <dbReference type="ARBA" id="ARBA00023077"/>
    </source>
</evidence>
<feature type="domain" description="TonB-dependent receptor plug" evidence="19">
    <location>
        <begin position="57"/>
        <end position="159"/>
    </location>
</feature>
<keyword evidence="13 14" id="KW-0998">Cell outer membrane</keyword>
<dbReference type="EMBL" id="SLZR01000022">
    <property type="protein sequence ID" value="TCS36738.1"/>
    <property type="molecule type" value="Genomic_DNA"/>
</dbReference>
<evidence type="ECO:0000256" key="5">
    <source>
        <dbReference type="ARBA" id="ARBA00022496"/>
    </source>
</evidence>
<protein>
    <submittedName>
        <fullName evidence="20">Iron complex outermembrane receptor protein</fullName>
    </submittedName>
</protein>
<dbReference type="Gene3D" id="2.40.170.20">
    <property type="entry name" value="TonB-dependent receptor, beta-barrel domain"/>
    <property type="match status" value="1"/>
</dbReference>
<dbReference type="PROSITE" id="PS01156">
    <property type="entry name" value="TONB_DEPENDENT_REC_2"/>
    <property type="match status" value="1"/>
</dbReference>
<evidence type="ECO:0000256" key="11">
    <source>
        <dbReference type="ARBA" id="ARBA00023136"/>
    </source>
</evidence>
<keyword evidence="3 14" id="KW-0813">Transport</keyword>
<dbReference type="Pfam" id="PF07715">
    <property type="entry name" value="Plug"/>
    <property type="match status" value="1"/>
</dbReference>
<accession>A0A4R3HUK8</accession>
<evidence type="ECO:0000313" key="20">
    <source>
        <dbReference type="EMBL" id="TCS36738.1"/>
    </source>
</evidence>
<keyword evidence="11 14" id="KW-0472">Membrane</keyword>
<sequence length="717" mass="78594">MNPIFSTGVFKRSTVSIAVALASFSVYSDAFAEEVETIVVQSEGYRNTATKTALQPEETPQGITIIEGEAIEQRDAESLSQALRYAPGVVTEVRGGAVTLYDTFTIRGFGVDKSYYDGLVLSYLNGWNLQAQIDPVAIEQIEVFKGPTSVLYGSMPPGGMVNIIAKAPEDVASTEVSVATGSHSLVEASVDSTGPLGDTGLNYRFIAKASQQDGQVDTTEEETLLLAPSIDWHISDKTLVNFNLYYQNDPEMGMNSSLPASGMIYDNDAGSTSASTFVGDKNWSEFEREVFMAGYKINHELSDSWTFLQNFRYTDASLSQKNTYHLASNFDEETGTLVRNIYSTEEEVSAVAIDNQLSGVIITGDLEHNVLLGVDYQNLEGDSAYSEYYTTDNAFYEFNIFSPDNDLLDTDTLVESYAATDDIDVEQLGFYVQDQLRWNQLVLISGGRFDHYKSTSYYEDNYAYTAESDAEHSQFSYRVGALYELSNGLSPFVSYATSFEPVTGVDADGNSFDPELGSQVEAGVKYVSLDGGLAVAGSVFHIVKSDALVSDPDSTYGDQLQIGELVSQGVEIELAAAITPAWQLNASYTYTDMEITEDTDSDLEGTTPIWVPEHSSNLWSDYYILEGLLTGARISGGVRYVGEMQMDAYNTDTVPGYTLVDFSIGYDVQRFLPGVDSASLNLAVNNAFNEEYYSCYDSANCWYGAERTATVSFNATF</sequence>
<dbReference type="PROSITE" id="PS52016">
    <property type="entry name" value="TONB_DEPENDENT_REC_3"/>
    <property type="match status" value="1"/>
</dbReference>
<dbReference type="PANTHER" id="PTHR32552">
    <property type="entry name" value="FERRICHROME IRON RECEPTOR-RELATED"/>
    <property type="match status" value="1"/>
</dbReference>
<dbReference type="Pfam" id="PF00593">
    <property type="entry name" value="TonB_dep_Rec_b-barrel"/>
    <property type="match status" value="1"/>
</dbReference>
<keyword evidence="10 16" id="KW-0798">TonB box</keyword>
<feature type="domain" description="TonB-dependent receptor-like beta-barrel" evidence="18">
    <location>
        <begin position="234"/>
        <end position="686"/>
    </location>
</feature>
<dbReference type="SUPFAM" id="SSF56935">
    <property type="entry name" value="Porins"/>
    <property type="match status" value="1"/>
</dbReference>
<feature type="short sequence motif" description="TonB C-terminal box" evidence="15">
    <location>
        <begin position="700"/>
        <end position="717"/>
    </location>
</feature>
<evidence type="ECO:0000256" key="3">
    <source>
        <dbReference type="ARBA" id="ARBA00022448"/>
    </source>
</evidence>
<keyword evidence="8" id="KW-0408">Iron</keyword>
<evidence type="ECO:0000256" key="16">
    <source>
        <dbReference type="RuleBase" id="RU003357"/>
    </source>
</evidence>
<evidence type="ECO:0000256" key="14">
    <source>
        <dbReference type="PROSITE-ProRule" id="PRU01360"/>
    </source>
</evidence>
<dbReference type="InterPro" id="IPR000531">
    <property type="entry name" value="Beta-barrel_TonB"/>
</dbReference>
<dbReference type="InterPro" id="IPR012910">
    <property type="entry name" value="Plug_dom"/>
</dbReference>
<evidence type="ECO:0000259" key="18">
    <source>
        <dbReference type="Pfam" id="PF00593"/>
    </source>
</evidence>
<reference evidence="20 21" key="1">
    <citation type="submission" date="2019-03" db="EMBL/GenBank/DDBJ databases">
        <title>Genomic Encyclopedia of Archaeal and Bacterial Type Strains, Phase II (KMG-II): from individual species to whole genera.</title>
        <authorList>
            <person name="Goeker M."/>
        </authorList>
    </citation>
    <scope>NUCLEOTIDE SEQUENCE [LARGE SCALE GENOMIC DNA]</scope>
    <source>
        <strain evidence="20 21">DSM 15388</strain>
    </source>
</reference>
<evidence type="ECO:0000256" key="12">
    <source>
        <dbReference type="ARBA" id="ARBA00023170"/>
    </source>
</evidence>
<dbReference type="CDD" id="cd01347">
    <property type="entry name" value="ligand_gated_channel"/>
    <property type="match status" value="1"/>
</dbReference>
<evidence type="ECO:0000256" key="17">
    <source>
        <dbReference type="SAM" id="SignalP"/>
    </source>
</evidence>
<name>A0A4R3HUK8_9GAMM</name>
<comment type="subcellular location">
    <subcellularLocation>
        <location evidence="1 14">Cell outer membrane</location>
        <topology evidence="1 14">Multi-pass membrane protein</topology>
    </subcellularLocation>
</comment>
<evidence type="ECO:0000256" key="13">
    <source>
        <dbReference type="ARBA" id="ARBA00023237"/>
    </source>
</evidence>
<keyword evidence="5" id="KW-0410">Iron transport</keyword>
<evidence type="ECO:0000256" key="6">
    <source>
        <dbReference type="ARBA" id="ARBA00022692"/>
    </source>
</evidence>
<evidence type="ECO:0000256" key="1">
    <source>
        <dbReference type="ARBA" id="ARBA00004571"/>
    </source>
</evidence>
<evidence type="ECO:0000256" key="8">
    <source>
        <dbReference type="ARBA" id="ARBA00023004"/>
    </source>
</evidence>
<keyword evidence="4 14" id="KW-1134">Transmembrane beta strand</keyword>
<evidence type="ECO:0000313" key="21">
    <source>
        <dbReference type="Proteomes" id="UP000295793"/>
    </source>
</evidence>
<keyword evidence="12 20" id="KW-0675">Receptor</keyword>
<dbReference type="GO" id="GO:0038023">
    <property type="term" value="F:signaling receptor activity"/>
    <property type="evidence" value="ECO:0007669"/>
    <property type="project" value="InterPro"/>
</dbReference>
<gene>
    <name evidence="20" type="ORF">BCF53_12212</name>
</gene>
<dbReference type="OrthoDB" id="127311at2"/>
<dbReference type="InterPro" id="IPR039426">
    <property type="entry name" value="TonB-dep_rcpt-like"/>
</dbReference>
<feature type="chain" id="PRO_5020312042" evidence="17">
    <location>
        <begin position="33"/>
        <end position="717"/>
    </location>
</feature>
<dbReference type="Proteomes" id="UP000295793">
    <property type="component" value="Unassembled WGS sequence"/>
</dbReference>
<dbReference type="GO" id="GO:0015344">
    <property type="term" value="F:siderophore uptake transmembrane transporter activity"/>
    <property type="evidence" value="ECO:0007669"/>
    <property type="project" value="TreeGrafter"/>
</dbReference>
<dbReference type="GO" id="GO:0015891">
    <property type="term" value="P:siderophore transport"/>
    <property type="evidence" value="ECO:0007669"/>
    <property type="project" value="InterPro"/>
</dbReference>
<dbReference type="InterPro" id="IPR036942">
    <property type="entry name" value="Beta-barrel_TonB_sf"/>
</dbReference>
<evidence type="ECO:0000256" key="9">
    <source>
        <dbReference type="ARBA" id="ARBA00023065"/>
    </source>
</evidence>
<comment type="caution">
    <text evidence="20">The sequence shown here is derived from an EMBL/GenBank/DDBJ whole genome shotgun (WGS) entry which is preliminary data.</text>
</comment>
<keyword evidence="9" id="KW-0406">Ion transport</keyword>
<keyword evidence="6 14" id="KW-0812">Transmembrane</keyword>
<dbReference type="InterPro" id="IPR010105">
    <property type="entry name" value="TonB_sidphr_rcpt"/>
</dbReference>
<evidence type="ECO:0000256" key="2">
    <source>
        <dbReference type="ARBA" id="ARBA00009810"/>
    </source>
</evidence>
<dbReference type="AlphaFoldDB" id="A0A4R3HUK8"/>
<dbReference type="GO" id="GO:0009279">
    <property type="term" value="C:cell outer membrane"/>
    <property type="evidence" value="ECO:0007669"/>
    <property type="project" value="UniProtKB-SubCell"/>
</dbReference>
<dbReference type="PANTHER" id="PTHR32552:SF68">
    <property type="entry name" value="FERRICHROME OUTER MEMBRANE TRANSPORTER_PHAGE RECEPTOR"/>
    <property type="match status" value="1"/>
</dbReference>
<dbReference type="InterPro" id="IPR037066">
    <property type="entry name" value="Plug_dom_sf"/>
</dbReference>
<dbReference type="InterPro" id="IPR010917">
    <property type="entry name" value="TonB_rcpt_CS"/>
</dbReference>
<dbReference type="Gene3D" id="2.170.130.10">
    <property type="entry name" value="TonB-dependent receptor, plug domain"/>
    <property type="match status" value="1"/>
</dbReference>
<evidence type="ECO:0000256" key="4">
    <source>
        <dbReference type="ARBA" id="ARBA00022452"/>
    </source>
</evidence>
<keyword evidence="7 17" id="KW-0732">Signal</keyword>
<evidence type="ECO:0000259" key="19">
    <source>
        <dbReference type="Pfam" id="PF07715"/>
    </source>
</evidence>
<evidence type="ECO:0000256" key="15">
    <source>
        <dbReference type="PROSITE-ProRule" id="PRU10144"/>
    </source>
</evidence>
<feature type="signal peptide" evidence="17">
    <location>
        <begin position="1"/>
        <end position="32"/>
    </location>
</feature>